<gene>
    <name evidence="1" type="ORF">SAMN02746064_02053</name>
</gene>
<proteinExistence type="predicted"/>
<dbReference type="AlphaFoldDB" id="A0A1M4ZIC9"/>
<protein>
    <recommendedName>
        <fullName evidence="3">Phage transcriptional activator, RinA family</fullName>
    </recommendedName>
</protein>
<reference evidence="1 2" key="1">
    <citation type="submission" date="2016-11" db="EMBL/GenBank/DDBJ databases">
        <authorList>
            <person name="Jaros S."/>
            <person name="Januszkiewicz K."/>
            <person name="Wedrychowicz H."/>
        </authorList>
    </citation>
    <scope>NUCLEOTIDE SEQUENCE [LARGE SCALE GENOMIC DNA]</scope>
    <source>
        <strain evidence="1 2">DSM 14828</strain>
    </source>
</reference>
<dbReference type="EMBL" id="FQTU01000017">
    <property type="protein sequence ID" value="SHF17542.1"/>
    <property type="molecule type" value="Genomic_DNA"/>
</dbReference>
<organism evidence="1 2">
    <name type="scientific">Alkalibacter saccharofermentans DSM 14828</name>
    <dbReference type="NCBI Taxonomy" id="1120975"/>
    <lineage>
        <taxon>Bacteria</taxon>
        <taxon>Bacillati</taxon>
        <taxon>Bacillota</taxon>
        <taxon>Clostridia</taxon>
        <taxon>Eubacteriales</taxon>
        <taxon>Eubacteriaceae</taxon>
        <taxon>Alkalibacter</taxon>
    </lineage>
</organism>
<evidence type="ECO:0000313" key="2">
    <source>
        <dbReference type="Proteomes" id="UP000184251"/>
    </source>
</evidence>
<evidence type="ECO:0000313" key="1">
    <source>
        <dbReference type="EMBL" id="SHF17542.1"/>
    </source>
</evidence>
<sequence length="137" mass="16220">MTLQELEQLPKRRERIENLKDQLEEIRARTLISSRPRLDNVQGGFRSDKTGDTATKCADISKMLNDEINEYAKAYKEILTYLDKCRDKGLIDYDFYLLAFGRFIRCNTWNDIGQWLGKNRSSCHKRFKRDLHNIITD</sequence>
<name>A0A1M4ZIC9_9FIRM</name>
<keyword evidence="2" id="KW-1185">Reference proteome</keyword>
<dbReference type="Proteomes" id="UP000184251">
    <property type="component" value="Unassembled WGS sequence"/>
</dbReference>
<accession>A0A1M4ZIC9</accession>
<dbReference type="RefSeq" id="WP_073271704.1">
    <property type="nucleotide sequence ID" value="NZ_FQTU01000017.1"/>
</dbReference>
<evidence type="ECO:0008006" key="3">
    <source>
        <dbReference type="Google" id="ProtNLM"/>
    </source>
</evidence>